<organism evidence="1">
    <name type="scientific">hydrocarbon metagenome</name>
    <dbReference type="NCBI Taxonomy" id="938273"/>
    <lineage>
        <taxon>unclassified sequences</taxon>
        <taxon>metagenomes</taxon>
        <taxon>ecological metagenomes</taxon>
    </lineage>
</organism>
<reference evidence="1" key="1">
    <citation type="journal article" date="2015" name="Proc. Natl. Acad. Sci. U.S.A.">
        <title>Networks of energetic and metabolic interactions define dynamics in microbial communities.</title>
        <authorList>
            <person name="Embree M."/>
            <person name="Liu J.K."/>
            <person name="Al-Bassam M.M."/>
            <person name="Zengler K."/>
        </authorList>
    </citation>
    <scope>NUCLEOTIDE SEQUENCE</scope>
</reference>
<evidence type="ECO:0000313" key="1">
    <source>
        <dbReference type="EMBL" id="KUG04351.1"/>
    </source>
</evidence>
<dbReference type="EMBL" id="LNQE01001852">
    <property type="protein sequence ID" value="KUG04351.1"/>
    <property type="molecule type" value="Genomic_DNA"/>
</dbReference>
<name>A0A0W8E6V0_9ZZZZ</name>
<protein>
    <submittedName>
        <fullName evidence="1">Uncharacterized protein</fullName>
    </submittedName>
</protein>
<accession>A0A0W8E6V0</accession>
<comment type="caution">
    <text evidence="1">The sequence shown here is derived from an EMBL/GenBank/DDBJ whole genome shotgun (WGS) entry which is preliminary data.</text>
</comment>
<dbReference type="Pfam" id="PF14879">
    <property type="entry name" value="DUF4489"/>
    <property type="match status" value="1"/>
</dbReference>
<proteinExistence type="predicted"/>
<gene>
    <name evidence="1" type="ORF">ASZ90_018251</name>
</gene>
<sequence>MSKTKLPRIENINYSEAGNHEHNETNIVLSCGTGSGLTLPIGNGNGCYQPPALVVGTVNLDTSGMHKPNVKIDFSSIINLRVESECGGYLLGITFQLSKTCNNGVKLPLGTWIFQKEVDVYLEAPGPDCVEIDIMEPFGFKWCECDVCPGCCTYLIEIIDFASDYVTSASITNVAISAMAVSS</sequence>
<dbReference type="InterPro" id="IPR027972">
    <property type="entry name" value="DUF4489"/>
</dbReference>
<dbReference type="AlphaFoldDB" id="A0A0W8E6V0"/>